<feature type="domain" description="Nicastrin small lobe" evidence="12">
    <location>
        <begin position="39"/>
        <end position="213"/>
    </location>
</feature>
<keyword evidence="14" id="KW-1185">Reference proteome</keyword>
<evidence type="ECO:0000256" key="8">
    <source>
        <dbReference type="ARBA" id="ARBA00023136"/>
    </source>
</evidence>
<evidence type="ECO:0000259" key="12">
    <source>
        <dbReference type="Pfam" id="PF18266"/>
    </source>
</evidence>
<comment type="similarity">
    <text evidence="2">Belongs to the nicastrin family.</text>
</comment>
<evidence type="ECO:0000313" key="14">
    <source>
        <dbReference type="Proteomes" id="UP000694546"/>
    </source>
</evidence>
<accession>A0A8C5ALS8</accession>
<evidence type="ECO:0000313" key="13">
    <source>
        <dbReference type="Ensembl" id="ENSGMOP00000034198.1"/>
    </source>
</evidence>
<dbReference type="SUPFAM" id="SSF53187">
    <property type="entry name" value="Zn-dependent exopeptidases"/>
    <property type="match status" value="1"/>
</dbReference>
<evidence type="ECO:0000256" key="3">
    <source>
        <dbReference type="ARBA" id="ARBA00015303"/>
    </source>
</evidence>
<dbReference type="Proteomes" id="UP000694546">
    <property type="component" value="Chromosome 8"/>
</dbReference>
<organism evidence="13 14">
    <name type="scientific">Gadus morhua</name>
    <name type="common">Atlantic cod</name>
    <dbReference type="NCBI Taxonomy" id="8049"/>
    <lineage>
        <taxon>Eukaryota</taxon>
        <taxon>Metazoa</taxon>
        <taxon>Chordata</taxon>
        <taxon>Craniata</taxon>
        <taxon>Vertebrata</taxon>
        <taxon>Euteleostomi</taxon>
        <taxon>Actinopterygii</taxon>
        <taxon>Neopterygii</taxon>
        <taxon>Teleostei</taxon>
        <taxon>Neoteleostei</taxon>
        <taxon>Acanthomorphata</taxon>
        <taxon>Zeiogadaria</taxon>
        <taxon>Gadariae</taxon>
        <taxon>Gadiformes</taxon>
        <taxon>Gadoidei</taxon>
        <taxon>Gadidae</taxon>
        <taxon>Gadus</taxon>
    </lineage>
</organism>
<evidence type="ECO:0000256" key="7">
    <source>
        <dbReference type="ARBA" id="ARBA00022989"/>
    </source>
</evidence>
<feature type="transmembrane region" description="Helical" evidence="10">
    <location>
        <begin position="663"/>
        <end position="685"/>
    </location>
</feature>
<keyword evidence="5 11" id="KW-0732">Signal</keyword>
<reference evidence="13" key="2">
    <citation type="submission" date="2025-09" db="UniProtKB">
        <authorList>
            <consortium name="Ensembl"/>
        </authorList>
    </citation>
    <scope>IDENTIFICATION</scope>
</reference>
<dbReference type="OMA" id="ECVYPGV"/>
<dbReference type="RefSeq" id="XP_030219147.1">
    <property type="nucleotide sequence ID" value="XM_030363287.1"/>
</dbReference>
<evidence type="ECO:0000256" key="9">
    <source>
        <dbReference type="ARBA" id="ARBA00023180"/>
    </source>
</evidence>
<dbReference type="InterPro" id="IPR008710">
    <property type="entry name" value="Nicastrin"/>
</dbReference>
<comment type="subcellular location">
    <subcellularLocation>
        <location evidence="1">Membrane</location>
        <topology evidence="1">Single-pass type I membrane protein</topology>
    </subcellularLocation>
</comment>
<reference evidence="13" key="1">
    <citation type="submission" date="2025-08" db="UniProtKB">
        <authorList>
            <consortium name="Ensembl"/>
        </authorList>
    </citation>
    <scope>IDENTIFICATION</scope>
</reference>
<dbReference type="GeneTree" id="ENSGT00390000014633"/>
<dbReference type="PANTHER" id="PTHR21092">
    <property type="entry name" value="NICASTRIN"/>
    <property type="match status" value="1"/>
</dbReference>
<keyword evidence="7 10" id="KW-1133">Transmembrane helix</keyword>
<dbReference type="Pfam" id="PF18266">
    <property type="entry name" value="Ncstrn_small"/>
    <property type="match status" value="1"/>
</dbReference>
<dbReference type="PANTHER" id="PTHR21092:SF0">
    <property type="entry name" value="NICASTRIN"/>
    <property type="match status" value="1"/>
</dbReference>
<dbReference type="Ensembl" id="ENSGMOT00000066249.1">
    <property type="protein sequence ID" value="ENSGMOP00000034198.1"/>
    <property type="gene ID" value="ENSGMOG00000018566.2"/>
</dbReference>
<dbReference type="InterPro" id="IPR041084">
    <property type="entry name" value="Ncstrn_small"/>
</dbReference>
<dbReference type="CDD" id="cd03881">
    <property type="entry name" value="M28_Nicastrin"/>
    <property type="match status" value="1"/>
</dbReference>
<keyword evidence="6" id="KW-0914">Notch signaling pathway</keyword>
<keyword evidence="9" id="KW-0325">Glycoprotein</keyword>
<dbReference type="Gene3D" id="3.40.630.10">
    <property type="entry name" value="Zn peptidases"/>
    <property type="match status" value="1"/>
</dbReference>
<protein>
    <recommendedName>
        <fullName evidence="3">Nicastrin</fullName>
    </recommendedName>
</protein>
<feature type="signal peptide" evidence="11">
    <location>
        <begin position="1"/>
        <end position="23"/>
    </location>
</feature>
<dbReference type="Pfam" id="PF05450">
    <property type="entry name" value="Nicastrin"/>
    <property type="match status" value="1"/>
</dbReference>
<dbReference type="GO" id="GO:0007219">
    <property type="term" value="P:Notch signaling pathway"/>
    <property type="evidence" value="ECO:0007669"/>
    <property type="project" value="UniProtKB-KW"/>
</dbReference>
<evidence type="ECO:0000256" key="4">
    <source>
        <dbReference type="ARBA" id="ARBA00022692"/>
    </source>
</evidence>
<name>A0A8C5ALS8_GADMO</name>
<sequence length="702" mass="76607">MDLISTKWIIHLLLCGLFYGVSCNSVEQKIYINLNDTVPCVRLLNATHQIGCQSSLGGDVGVIHFLESEQNLEYVLTTGNNPPYMVILESHLFNRDVMMKLKNGSSRIAGVAVIKPNSNPVGAFSPHTTCPNENTGVYSESYDPALAHCNGTMWNPNGNGLSYEEFSFPIFSLKDDNGTEVIRQCYMDHNRAVNGSVPVYPLCAMELSSHMSAVTDTVTCMRRSDTSGLSLNPEQVCDPLGNYNVWGATKGLNNSASGHSENETVVIAAARLDSRAFFHGISLGADSGTSGFITLLAAAGALANVTREAPPPRTILYAFFQGESFDYIGSSRMVYDMQGDKFPIDLDNIHSLVEIGQVGLHASEGLWVHTDPVSRRNASIETEVKNLTDIFRSVATSLNISLGEPDVSQPLPPASFQRFLRAQPIPGVVLTDHRTSFTNSFFESMYDNAEYLNLTFPAGLTPEEQFNYVTDTAKGLAKVATLAARTLYRQAGGAEERLAGINADELTVAHMLYGFLIQTKNPWFEAIVSPEDLPALRAFPPEHYVGVNFNSNSSTKLVSYVFINLTGTAVNVSRENCSSSGKFEDAADSTDMNSYTWVRGVTPPNATEPAGYCVRSTTRLARAESPAFLLGEFNSSTYSTWSESRWKKINARIFLVAGHDLEMLTLGVGLAVLLVSLLITFFVNAKADFLFSSGREPANATY</sequence>
<keyword evidence="4 10" id="KW-0812">Transmembrane</keyword>
<dbReference type="GeneID" id="115548552"/>
<evidence type="ECO:0000256" key="5">
    <source>
        <dbReference type="ARBA" id="ARBA00022729"/>
    </source>
</evidence>
<evidence type="ECO:0000256" key="6">
    <source>
        <dbReference type="ARBA" id="ARBA00022976"/>
    </source>
</evidence>
<dbReference type="GO" id="GO:0016485">
    <property type="term" value="P:protein processing"/>
    <property type="evidence" value="ECO:0007669"/>
    <property type="project" value="InterPro"/>
</dbReference>
<proteinExistence type="inferred from homology"/>
<feature type="chain" id="PRO_5046571685" description="Nicastrin" evidence="11">
    <location>
        <begin position="24"/>
        <end position="702"/>
    </location>
</feature>
<evidence type="ECO:0000256" key="11">
    <source>
        <dbReference type="SAM" id="SignalP"/>
    </source>
</evidence>
<evidence type="ECO:0000256" key="10">
    <source>
        <dbReference type="SAM" id="Phobius"/>
    </source>
</evidence>
<gene>
    <name evidence="13" type="primary">ncstn</name>
</gene>
<dbReference type="GO" id="GO:0005886">
    <property type="term" value="C:plasma membrane"/>
    <property type="evidence" value="ECO:0007669"/>
    <property type="project" value="TreeGrafter"/>
</dbReference>
<keyword evidence="8 10" id="KW-0472">Membrane</keyword>
<evidence type="ECO:0000256" key="2">
    <source>
        <dbReference type="ARBA" id="ARBA00007717"/>
    </source>
</evidence>
<dbReference type="GO" id="GO:0007220">
    <property type="term" value="P:Notch receptor processing"/>
    <property type="evidence" value="ECO:0007669"/>
    <property type="project" value="TreeGrafter"/>
</dbReference>
<dbReference type="AlphaFoldDB" id="A0A8C5ALS8"/>
<dbReference type="OrthoDB" id="755951at2759"/>
<evidence type="ECO:0000256" key="1">
    <source>
        <dbReference type="ARBA" id="ARBA00004479"/>
    </source>
</evidence>